<accession>A0A151U9Y3</accession>
<dbReference type="InterPro" id="IPR012334">
    <property type="entry name" value="Pectin_lyas_fold"/>
</dbReference>
<dbReference type="AlphaFoldDB" id="A0A151U9Y3"/>
<dbReference type="Proteomes" id="UP000075243">
    <property type="component" value="Chromosome 1"/>
</dbReference>
<evidence type="ECO:0000256" key="4">
    <source>
        <dbReference type="ARBA" id="ARBA00022525"/>
    </source>
</evidence>
<dbReference type="Gramene" id="C.cajan_19777.t">
    <property type="protein sequence ID" value="C.cajan_19777.t"/>
    <property type="gene ID" value="C.cajan_19777"/>
</dbReference>
<evidence type="ECO:0000256" key="5">
    <source>
        <dbReference type="ARBA" id="ARBA00022801"/>
    </source>
</evidence>
<keyword evidence="4" id="KW-0964">Secreted</keyword>
<evidence type="ECO:0000256" key="8">
    <source>
        <dbReference type="RuleBase" id="RU361169"/>
    </source>
</evidence>
<evidence type="ECO:0000256" key="2">
    <source>
        <dbReference type="ARBA" id="ARBA00008834"/>
    </source>
</evidence>
<evidence type="ECO:0000313" key="9">
    <source>
        <dbReference type="EMBL" id="KYP76134.1"/>
    </source>
</evidence>
<dbReference type="STRING" id="3821.A0A151U9Y3"/>
<dbReference type="InterPro" id="IPR011050">
    <property type="entry name" value="Pectin_lyase_fold/virulence"/>
</dbReference>
<evidence type="ECO:0000313" key="10">
    <source>
        <dbReference type="Proteomes" id="UP000075243"/>
    </source>
</evidence>
<keyword evidence="7" id="KW-0961">Cell wall biogenesis/degradation</keyword>
<dbReference type="GO" id="GO:0005975">
    <property type="term" value="P:carbohydrate metabolic process"/>
    <property type="evidence" value="ECO:0007669"/>
    <property type="project" value="InterPro"/>
</dbReference>
<proteinExistence type="inferred from homology"/>
<reference evidence="9 10" key="1">
    <citation type="journal article" date="2012" name="Nat. Biotechnol.">
        <title>Draft genome sequence of pigeonpea (Cajanus cajan), an orphan legume crop of resource-poor farmers.</title>
        <authorList>
            <person name="Varshney R.K."/>
            <person name="Chen W."/>
            <person name="Li Y."/>
            <person name="Bharti A.K."/>
            <person name="Saxena R.K."/>
            <person name="Schlueter J.A."/>
            <person name="Donoghue M.T."/>
            <person name="Azam S."/>
            <person name="Fan G."/>
            <person name="Whaley A.M."/>
            <person name="Farmer A.D."/>
            <person name="Sheridan J."/>
            <person name="Iwata A."/>
            <person name="Tuteja R."/>
            <person name="Penmetsa R.V."/>
            <person name="Wu W."/>
            <person name="Upadhyaya H.D."/>
            <person name="Yang S.P."/>
            <person name="Shah T."/>
            <person name="Saxena K.B."/>
            <person name="Michael T."/>
            <person name="McCombie W.R."/>
            <person name="Yang B."/>
            <person name="Zhang G."/>
            <person name="Yang H."/>
            <person name="Wang J."/>
            <person name="Spillane C."/>
            <person name="Cook D.R."/>
            <person name="May G.D."/>
            <person name="Xu X."/>
            <person name="Jackson S.A."/>
        </authorList>
    </citation>
    <scope>NUCLEOTIDE SEQUENCE [LARGE SCALE GENOMIC DNA]</scope>
    <source>
        <strain evidence="10">cv. Asha</strain>
    </source>
</reference>
<dbReference type="GO" id="GO:0004650">
    <property type="term" value="F:polygalacturonase activity"/>
    <property type="evidence" value="ECO:0007669"/>
    <property type="project" value="InterPro"/>
</dbReference>
<dbReference type="GO" id="GO:0071555">
    <property type="term" value="P:cell wall organization"/>
    <property type="evidence" value="ECO:0007669"/>
    <property type="project" value="UniProtKB-KW"/>
</dbReference>
<dbReference type="InterPro" id="IPR000743">
    <property type="entry name" value="Glyco_hydro_28"/>
</dbReference>
<dbReference type="PANTHER" id="PTHR31375">
    <property type="match status" value="1"/>
</dbReference>
<evidence type="ECO:0000256" key="1">
    <source>
        <dbReference type="ARBA" id="ARBA00004191"/>
    </source>
</evidence>
<dbReference type="EMBL" id="CM003603">
    <property type="protein sequence ID" value="KYP76134.1"/>
    <property type="molecule type" value="Genomic_DNA"/>
</dbReference>
<keyword evidence="3" id="KW-0134">Cell wall</keyword>
<keyword evidence="10" id="KW-1185">Reference proteome</keyword>
<name>A0A151U9Y3_CAJCA</name>
<keyword evidence="5 8" id="KW-0378">Hydrolase</keyword>
<gene>
    <name evidence="9" type="ORF">KK1_020359</name>
</gene>
<dbReference type="Pfam" id="PF00295">
    <property type="entry name" value="Glyco_hydro_28"/>
    <property type="match status" value="2"/>
</dbReference>
<evidence type="ECO:0000256" key="7">
    <source>
        <dbReference type="ARBA" id="ARBA00023316"/>
    </source>
</evidence>
<dbReference type="GO" id="GO:0047911">
    <property type="term" value="F:galacturan 1,4-alpha-galacturonidase activity"/>
    <property type="evidence" value="ECO:0007669"/>
    <property type="project" value="UniProtKB-EC"/>
</dbReference>
<sequence length="182" mass="20149">MNFSFSFLNNTIIQDITSKDSKNFHVNILGYNNITFTNFNISSPNTNGIHIGRSTQVNVKIVILGKYPNEEPVEGFTVRNCTLNNADNGVGIKIWSNTVTEMHFEDIKMVNVMNLIIIDQEYSSKDKISKVTFKNIIGTSATQEGVVLICSSGIPCEDVIVSDIDLTFNGTLQPPNLPMSNP</sequence>
<evidence type="ECO:0000256" key="6">
    <source>
        <dbReference type="ARBA" id="ARBA00023295"/>
    </source>
</evidence>
<organism evidence="9 10">
    <name type="scientific">Cajanus cajan</name>
    <name type="common">Pigeon pea</name>
    <name type="synonym">Cajanus indicus</name>
    <dbReference type="NCBI Taxonomy" id="3821"/>
    <lineage>
        <taxon>Eukaryota</taxon>
        <taxon>Viridiplantae</taxon>
        <taxon>Streptophyta</taxon>
        <taxon>Embryophyta</taxon>
        <taxon>Tracheophyta</taxon>
        <taxon>Spermatophyta</taxon>
        <taxon>Magnoliopsida</taxon>
        <taxon>eudicotyledons</taxon>
        <taxon>Gunneridae</taxon>
        <taxon>Pentapetalae</taxon>
        <taxon>rosids</taxon>
        <taxon>fabids</taxon>
        <taxon>Fabales</taxon>
        <taxon>Fabaceae</taxon>
        <taxon>Papilionoideae</taxon>
        <taxon>50 kb inversion clade</taxon>
        <taxon>NPAAA clade</taxon>
        <taxon>indigoferoid/millettioid clade</taxon>
        <taxon>Phaseoleae</taxon>
        <taxon>Cajanus</taxon>
    </lineage>
</organism>
<protein>
    <submittedName>
        <fullName evidence="9">Polygalacturonase</fullName>
        <ecNumber evidence="9">3.2.1.67</ecNumber>
    </submittedName>
</protein>
<comment type="subcellular location">
    <subcellularLocation>
        <location evidence="1">Secreted</location>
        <location evidence="1">Cell wall</location>
    </subcellularLocation>
</comment>
<evidence type="ECO:0000256" key="3">
    <source>
        <dbReference type="ARBA" id="ARBA00022512"/>
    </source>
</evidence>
<comment type="similarity">
    <text evidence="2 8">Belongs to the glycosyl hydrolase 28 family.</text>
</comment>
<dbReference type="EC" id="3.2.1.67" evidence="9"/>
<dbReference type="SUPFAM" id="SSF51126">
    <property type="entry name" value="Pectin lyase-like"/>
    <property type="match status" value="1"/>
</dbReference>
<keyword evidence="6 8" id="KW-0326">Glycosidase</keyword>
<dbReference type="Gene3D" id="2.160.20.10">
    <property type="entry name" value="Single-stranded right-handed beta-helix, Pectin lyase-like"/>
    <property type="match status" value="2"/>
</dbReference>
<dbReference type="OMA" id="KYMNITS"/>